<dbReference type="PANTHER" id="PTHR21299">
    <property type="entry name" value="CYTIDYLATE KINASE/PANTOATE-BETA-ALANINE LIGASE"/>
    <property type="match status" value="1"/>
</dbReference>
<comment type="caution">
    <text evidence="9">The sequence shown here is derived from an EMBL/GenBank/DDBJ whole genome shotgun (WGS) entry which is preliminary data.</text>
</comment>
<keyword evidence="3 8" id="KW-0436">Ligase</keyword>
<feature type="active site" description="Proton donor" evidence="8">
    <location>
        <position position="62"/>
    </location>
</feature>
<feature type="binding site" evidence="8">
    <location>
        <position position="186"/>
    </location>
    <ligand>
        <name>(R)-pantoate</name>
        <dbReference type="ChEBI" id="CHEBI:15980"/>
    </ligand>
</feature>
<protein>
    <recommendedName>
        <fullName evidence="8">Pantothenate synthetase</fullName>
        <shortName evidence="8">PS</shortName>
        <ecNumber evidence="8">6.3.2.1</ecNumber>
    </recommendedName>
    <alternativeName>
        <fullName evidence="8">Pantoate--beta-alanine ligase</fullName>
    </alternativeName>
    <alternativeName>
        <fullName evidence="8">Pantoate-activating enzyme</fullName>
    </alternativeName>
</protein>
<dbReference type="GO" id="GO:0005829">
    <property type="term" value="C:cytosol"/>
    <property type="evidence" value="ECO:0007669"/>
    <property type="project" value="TreeGrafter"/>
</dbReference>
<proteinExistence type="inferred from homology"/>
<keyword evidence="8" id="KW-0963">Cytoplasm</keyword>
<comment type="pathway">
    <text evidence="1 8">Cofactor biosynthesis; (R)-pantothenate biosynthesis; (R)-pantothenate from (R)-pantoate and beta-alanine: step 1/1.</text>
</comment>
<evidence type="ECO:0000256" key="7">
    <source>
        <dbReference type="ARBA" id="ARBA00048258"/>
    </source>
</evidence>
<evidence type="ECO:0000313" key="9">
    <source>
        <dbReference type="EMBL" id="TQL74494.1"/>
    </source>
</evidence>
<feature type="binding site" evidence="8">
    <location>
        <position position="86"/>
    </location>
    <ligand>
        <name>(R)-pantoate</name>
        <dbReference type="ChEBI" id="CHEBI:15980"/>
    </ligand>
</feature>
<dbReference type="InterPro" id="IPR014729">
    <property type="entry name" value="Rossmann-like_a/b/a_fold"/>
</dbReference>
<evidence type="ECO:0000256" key="3">
    <source>
        <dbReference type="ARBA" id="ARBA00022598"/>
    </source>
</evidence>
<feature type="binding site" evidence="8">
    <location>
        <begin position="180"/>
        <end position="183"/>
    </location>
    <ligand>
        <name>ATP</name>
        <dbReference type="ChEBI" id="CHEBI:30616"/>
    </ligand>
</feature>
<dbReference type="OrthoDB" id="9773087at2"/>
<dbReference type="InterPro" id="IPR042176">
    <property type="entry name" value="Pantoate_ligase_C"/>
</dbReference>
<dbReference type="Gene3D" id="3.30.1300.10">
    <property type="entry name" value="Pantoate-beta-alanine ligase, C-terminal domain"/>
    <property type="match status" value="1"/>
</dbReference>
<keyword evidence="6 8" id="KW-0067">ATP-binding</keyword>
<dbReference type="CDD" id="cd00560">
    <property type="entry name" value="PanC"/>
    <property type="match status" value="1"/>
</dbReference>
<evidence type="ECO:0000256" key="1">
    <source>
        <dbReference type="ARBA" id="ARBA00004990"/>
    </source>
</evidence>
<evidence type="ECO:0000313" key="10">
    <source>
        <dbReference type="Proteomes" id="UP000319746"/>
    </source>
</evidence>
<sequence length="317" mass="34304">MASRPALRARLCDVTDQQALLATTATDVKAVIADKVAELIAAGNPAPTVGLVPTMGALHEGHGALFEQARTENDLVVASIFVNPLQFDQPEDFEHYPRTLEADLELVTTFGGGVVFAPSTQHMYPGYPDAPHIRVSAGEMGSMFEGASRPGHFDGVCTVVAKLWNILMPPAPAVFRSYFGQKDAQQLAIVTRMAHDLNIDVDIRPVALVRAPSGLALSSRNVRLDDHGMEKALGLSQALHYLADQATRGELLDLSAARDIIRSQENVELDYLEIVDPTTLQPLTPEQLQAPLEREALALVAAWVPPVRLIDNMLLAP</sequence>
<name>A0A543API4_9MICC</name>
<feature type="binding site" evidence="8">
    <location>
        <position position="209"/>
    </location>
    <ligand>
        <name>ATP</name>
        <dbReference type="ChEBI" id="CHEBI:30616"/>
    </ligand>
</feature>
<accession>A0A543API4</accession>
<dbReference type="AlphaFoldDB" id="A0A543API4"/>
<dbReference type="GO" id="GO:0015940">
    <property type="term" value="P:pantothenate biosynthetic process"/>
    <property type="evidence" value="ECO:0007669"/>
    <property type="project" value="UniProtKB-UniRule"/>
</dbReference>
<comment type="miscellaneous">
    <text evidence="8">The reaction proceeds by a bi uni uni bi ping pong mechanism.</text>
</comment>
<dbReference type="Gene3D" id="3.40.50.620">
    <property type="entry name" value="HUPs"/>
    <property type="match status" value="1"/>
</dbReference>
<reference evidence="9 10" key="1">
    <citation type="submission" date="2019-06" db="EMBL/GenBank/DDBJ databases">
        <title>Sequencing the genomes of 1000 actinobacteria strains.</title>
        <authorList>
            <person name="Klenk H.-P."/>
        </authorList>
    </citation>
    <scope>NUCLEOTIDE SEQUENCE [LARGE SCALE GENOMIC DNA]</scope>
    <source>
        <strain evidence="9 10">DSM 24083</strain>
    </source>
</reference>
<feature type="binding site" evidence="8">
    <location>
        <begin position="55"/>
        <end position="62"/>
    </location>
    <ligand>
        <name>ATP</name>
        <dbReference type="ChEBI" id="CHEBI:30616"/>
    </ligand>
</feature>
<dbReference type="InterPro" id="IPR003721">
    <property type="entry name" value="Pantoate_ligase"/>
</dbReference>
<dbReference type="NCBIfam" id="TIGR00018">
    <property type="entry name" value="panC"/>
    <property type="match status" value="1"/>
</dbReference>
<dbReference type="GO" id="GO:0004592">
    <property type="term" value="F:pantoate-beta-alanine ligase activity"/>
    <property type="evidence" value="ECO:0007669"/>
    <property type="project" value="UniProtKB-UniRule"/>
</dbReference>
<dbReference type="SUPFAM" id="SSF52374">
    <property type="entry name" value="Nucleotidylyl transferase"/>
    <property type="match status" value="1"/>
</dbReference>
<evidence type="ECO:0000256" key="6">
    <source>
        <dbReference type="ARBA" id="ARBA00022840"/>
    </source>
</evidence>
<gene>
    <name evidence="8" type="primary">panC</name>
    <name evidence="9" type="ORF">FB556_0959</name>
</gene>
<comment type="subcellular location">
    <subcellularLocation>
        <location evidence="8">Cytoplasm</location>
    </subcellularLocation>
</comment>
<comment type="similarity">
    <text evidence="2 8">Belongs to the pantothenate synthetase family.</text>
</comment>
<comment type="function">
    <text evidence="8">Catalyzes the condensation of pantoate with beta-alanine in an ATP-dependent reaction via a pantoyl-adenylate intermediate.</text>
</comment>
<feature type="binding site" evidence="8">
    <location>
        <begin position="217"/>
        <end position="220"/>
    </location>
    <ligand>
        <name>ATP</name>
        <dbReference type="ChEBI" id="CHEBI:30616"/>
    </ligand>
</feature>
<dbReference type="GO" id="GO:0005524">
    <property type="term" value="F:ATP binding"/>
    <property type="evidence" value="ECO:0007669"/>
    <property type="project" value="UniProtKB-KW"/>
</dbReference>
<comment type="catalytic activity">
    <reaction evidence="7 8">
        <text>(R)-pantoate + beta-alanine + ATP = (R)-pantothenate + AMP + diphosphate + H(+)</text>
        <dbReference type="Rhea" id="RHEA:10912"/>
        <dbReference type="ChEBI" id="CHEBI:15378"/>
        <dbReference type="ChEBI" id="CHEBI:15980"/>
        <dbReference type="ChEBI" id="CHEBI:29032"/>
        <dbReference type="ChEBI" id="CHEBI:30616"/>
        <dbReference type="ChEBI" id="CHEBI:33019"/>
        <dbReference type="ChEBI" id="CHEBI:57966"/>
        <dbReference type="ChEBI" id="CHEBI:456215"/>
        <dbReference type="EC" id="6.3.2.1"/>
    </reaction>
</comment>
<evidence type="ECO:0000256" key="4">
    <source>
        <dbReference type="ARBA" id="ARBA00022655"/>
    </source>
</evidence>
<dbReference type="HAMAP" id="MF_00158">
    <property type="entry name" value="PanC"/>
    <property type="match status" value="1"/>
</dbReference>
<evidence type="ECO:0000256" key="2">
    <source>
        <dbReference type="ARBA" id="ARBA00009256"/>
    </source>
</evidence>
<dbReference type="EMBL" id="VFOU01000001">
    <property type="protein sequence ID" value="TQL74494.1"/>
    <property type="molecule type" value="Genomic_DNA"/>
</dbReference>
<organism evidence="9 10">
    <name type="scientific">Enteractinococcus coprophilus</name>
    <dbReference type="NCBI Taxonomy" id="1027633"/>
    <lineage>
        <taxon>Bacteria</taxon>
        <taxon>Bacillati</taxon>
        <taxon>Actinomycetota</taxon>
        <taxon>Actinomycetes</taxon>
        <taxon>Micrococcales</taxon>
        <taxon>Micrococcaceae</taxon>
    </lineage>
</organism>
<evidence type="ECO:0000256" key="8">
    <source>
        <dbReference type="HAMAP-Rule" id="MF_00158"/>
    </source>
</evidence>
<dbReference type="EC" id="6.3.2.1" evidence="8"/>
<comment type="subunit">
    <text evidence="8">Homodimer.</text>
</comment>
<evidence type="ECO:0000256" key="5">
    <source>
        <dbReference type="ARBA" id="ARBA00022741"/>
    </source>
</evidence>
<dbReference type="UniPathway" id="UPA00028">
    <property type="reaction ID" value="UER00005"/>
</dbReference>
<dbReference type="Pfam" id="PF02569">
    <property type="entry name" value="Pantoate_ligase"/>
    <property type="match status" value="1"/>
</dbReference>
<feature type="binding site" evidence="8">
    <location>
        <position position="86"/>
    </location>
    <ligand>
        <name>beta-alanine</name>
        <dbReference type="ChEBI" id="CHEBI:57966"/>
    </ligand>
</feature>
<keyword evidence="10" id="KW-1185">Reference proteome</keyword>
<keyword evidence="4 8" id="KW-0566">Pantothenate biosynthesis</keyword>
<dbReference type="PANTHER" id="PTHR21299:SF1">
    <property type="entry name" value="PANTOATE--BETA-ALANINE LIGASE"/>
    <property type="match status" value="1"/>
</dbReference>
<keyword evidence="5 8" id="KW-0547">Nucleotide-binding</keyword>
<dbReference type="Proteomes" id="UP000319746">
    <property type="component" value="Unassembled WGS sequence"/>
</dbReference>